<organism evidence="1 2">
    <name type="scientific">Gossypium australe</name>
    <dbReference type="NCBI Taxonomy" id="47621"/>
    <lineage>
        <taxon>Eukaryota</taxon>
        <taxon>Viridiplantae</taxon>
        <taxon>Streptophyta</taxon>
        <taxon>Embryophyta</taxon>
        <taxon>Tracheophyta</taxon>
        <taxon>Spermatophyta</taxon>
        <taxon>Magnoliopsida</taxon>
        <taxon>eudicotyledons</taxon>
        <taxon>Gunneridae</taxon>
        <taxon>Pentapetalae</taxon>
        <taxon>rosids</taxon>
        <taxon>malvids</taxon>
        <taxon>Malvales</taxon>
        <taxon>Malvaceae</taxon>
        <taxon>Malvoideae</taxon>
        <taxon>Gossypium</taxon>
    </lineage>
</organism>
<name>A0A5B6WH32_9ROSI</name>
<evidence type="ECO:0000313" key="1">
    <source>
        <dbReference type="EMBL" id="KAA3480506.1"/>
    </source>
</evidence>
<sequence length="105" mass="12257">MKCWLWYLSMKNFVHINGKPELGLWVLDKKSIENQVVGHLSQLEMESSRQDDTDINERFIDKVIPSDQPSRIAVDPQNTLVYEYCQLSISRSLSQKCILAEEEKK</sequence>
<dbReference type="EMBL" id="SMMG02000003">
    <property type="protein sequence ID" value="KAA3480506.1"/>
    <property type="molecule type" value="Genomic_DNA"/>
</dbReference>
<reference evidence="2" key="1">
    <citation type="journal article" date="2019" name="Plant Biotechnol. J.">
        <title>Genome sequencing of the Australian wild diploid species Gossypium australe highlights disease resistance and delayed gland morphogenesis.</title>
        <authorList>
            <person name="Cai Y."/>
            <person name="Cai X."/>
            <person name="Wang Q."/>
            <person name="Wang P."/>
            <person name="Zhang Y."/>
            <person name="Cai C."/>
            <person name="Xu Y."/>
            <person name="Wang K."/>
            <person name="Zhou Z."/>
            <person name="Wang C."/>
            <person name="Geng S."/>
            <person name="Li B."/>
            <person name="Dong Q."/>
            <person name="Hou Y."/>
            <person name="Wang H."/>
            <person name="Ai P."/>
            <person name="Liu Z."/>
            <person name="Yi F."/>
            <person name="Sun M."/>
            <person name="An G."/>
            <person name="Cheng J."/>
            <person name="Zhang Y."/>
            <person name="Shi Q."/>
            <person name="Xie Y."/>
            <person name="Shi X."/>
            <person name="Chang Y."/>
            <person name="Huang F."/>
            <person name="Chen Y."/>
            <person name="Hong S."/>
            <person name="Mi L."/>
            <person name="Sun Q."/>
            <person name="Zhang L."/>
            <person name="Zhou B."/>
            <person name="Peng R."/>
            <person name="Zhang X."/>
            <person name="Liu F."/>
        </authorList>
    </citation>
    <scope>NUCLEOTIDE SEQUENCE [LARGE SCALE GENOMIC DNA]</scope>
    <source>
        <strain evidence="2">cv. PA1801</strain>
    </source>
</reference>
<accession>A0A5B6WH32</accession>
<keyword evidence="2" id="KW-1185">Reference proteome</keyword>
<dbReference type="Proteomes" id="UP000325315">
    <property type="component" value="Unassembled WGS sequence"/>
</dbReference>
<protein>
    <submittedName>
        <fullName evidence="1">Uncharacterized protein</fullName>
    </submittedName>
</protein>
<evidence type="ECO:0000313" key="2">
    <source>
        <dbReference type="Proteomes" id="UP000325315"/>
    </source>
</evidence>
<proteinExistence type="predicted"/>
<dbReference type="AlphaFoldDB" id="A0A5B6WH32"/>
<comment type="caution">
    <text evidence="1">The sequence shown here is derived from an EMBL/GenBank/DDBJ whole genome shotgun (WGS) entry which is preliminary data.</text>
</comment>
<gene>
    <name evidence="1" type="ORF">EPI10_020929</name>
</gene>